<feature type="transmembrane region" description="Helical" evidence="1">
    <location>
        <begin position="20"/>
        <end position="39"/>
    </location>
</feature>
<sequence length="66" mass="7794">MYSINVLLANVKKKAEPDLYNKVGFCFFSVFFMCNLLFYPRKSLLYFQKIRKGAFRSQNLLLKSSN</sequence>
<dbReference type="Proteomes" id="UP000014073">
    <property type="component" value="Unassembled WGS sequence"/>
</dbReference>
<dbReference type="STRING" id="547042.BACCOPRO_01961"/>
<name>S0FDE5_9BACT</name>
<dbReference type="AlphaFoldDB" id="S0FDE5"/>
<dbReference type="EMBL" id="ACBW01000140">
    <property type="protein sequence ID" value="EEF76461.1"/>
    <property type="molecule type" value="Genomic_DNA"/>
</dbReference>
<gene>
    <name evidence="2" type="ORF">BACCOPRO_01961</name>
</gene>
<reference evidence="2 3" key="1">
    <citation type="submission" date="2008-12" db="EMBL/GenBank/DDBJ databases">
        <authorList>
            <person name="Fulton L."/>
            <person name="Clifton S."/>
            <person name="Fulton B."/>
            <person name="Xu J."/>
            <person name="Minx P."/>
            <person name="Pepin K.H."/>
            <person name="Johnson M."/>
            <person name="Bhonagiri V."/>
            <person name="Nash W.E."/>
            <person name="Mardis E.R."/>
            <person name="Wilson R.K."/>
        </authorList>
    </citation>
    <scope>NUCLEOTIDE SEQUENCE [LARGE SCALE GENOMIC DNA]</scope>
    <source>
        <strain evidence="2 3">DSM 18228</strain>
    </source>
</reference>
<comment type="caution">
    <text evidence="2">The sequence shown here is derived from an EMBL/GenBank/DDBJ whole genome shotgun (WGS) entry which is preliminary data.</text>
</comment>
<keyword evidence="1" id="KW-0472">Membrane</keyword>
<keyword evidence="3" id="KW-1185">Reference proteome</keyword>
<evidence type="ECO:0000313" key="3">
    <source>
        <dbReference type="Proteomes" id="UP000014073"/>
    </source>
</evidence>
<evidence type="ECO:0000256" key="1">
    <source>
        <dbReference type="SAM" id="Phobius"/>
    </source>
</evidence>
<evidence type="ECO:0000313" key="2">
    <source>
        <dbReference type="EMBL" id="EEF76461.1"/>
    </source>
</evidence>
<protein>
    <submittedName>
        <fullName evidence="2">Uncharacterized protein</fullName>
    </submittedName>
</protein>
<keyword evidence="1" id="KW-1133">Transmembrane helix</keyword>
<organism evidence="2 3">
    <name type="scientific">Phocaeicola coprophilus DSM 18228 = JCM 13818</name>
    <dbReference type="NCBI Taxonomy" id="547042"/>
    <lineage>
        <taxon>Bacteria</taxon>
        <taxon>Pseudomonadati</taxon>
        <taxon>Bacteroidota</taxon>
        <taxon>Bacteroidia</taxon>
        <taxon>Bacteroidales</taxon>
        <taxon>Bacteroidaceae</taxon>
        <taxon>Phocaeicola</taxon>
    </lineage>
</organism>
<proteinExistence type="predicted"/>
<dbReference type="HOGENOM" id="CLU_2822018_0_0_10"/>
<keyword evidence="1" id="KW-0812">Transmembrane</keyword>
<accession>S0FDE5</accession>